<dbReference type="Proteomes" id="UP001610446">
    <property type="component" value="Unassembled WGS sequence"/>
</dbReference>
<comment type="caution">
    <text evidence="1">The sequence shown here is derived from an EMBL/GenBank/DDBJ whole genome shotgun (WGS) entry which is preliminary data.</text>
</comment>
<sequence>MQRNAARGYSTNNTTFDMGLNRNPELRRNFFKGWRCRASESPLPEATSVSALLWFLICRPDDPYGNLTHALLSLNYQVPGPLDLSAIDGIKVSHFDIRPCHNAGAAAAVQLN</sequence>
<name>A0ABR4KUD3_9EURO</name>
<evidence type="ECO:0000313" key="1">
    <source>
        <dbReference type="EMBL" id="KAL2855890.1"/>
    </source>
</evidence>
<evidence type="ECO:0000313" key="2">
    <source>
        <dbReference type="Proteomes" id="UP001610446"/>
    </source>
</evidence>
<keyword evidence="2" id="KW-1185">Reference proteome</keyword>
<gene>
    <name evidence="1" type="ORF">BJY01DRAFT_203972</name>
</gene>
<reference evidence="1 2" key="1">
    <citation type="submission" date="2024-07" db="EMBL/GenBank/DDBJ databases">
        <title>Section-level genome sequencing and comparative genomics of Aspergillus sections Usti and Cavernicolus.</title>
        <authorList>
            <consortium name="Lawrence Berkeley National Laboratory"/>
            <person name="Nybo J.L."/>
            <person name="Vesth T.C."/>
            <person name="Theobald S."/>
            <person name="Frisvad J.C."/>
            <person name="Larsen T.O."/>
            <person name="Kjaerboelling I."/>
            <person name="Rothschild-Mancinelli K."/>
            <person name="Lyhne E.K."/>
            <person name="Kogle M.E."/>
            <person name="Barry K."/>
            <person name="Clum A."/>
            <person name="Na H."/>
            <person name="Ledsgaard L."/>
            <person name="Lin J."/>
            <person name="Lipzen A."/>
            <person name="Kuo A."/>
            <person name="Riley R."/>
            <person name="Mondo S."/>
            <person name="Labutti K."/>
            <person name="Haridas S."/>
            <person name="Pangalinan J."/>
            <person name="Salamov A.A."/>
            <person name="Simmons B.A."/>
            <person name="Magnuson J.K."/>
            <person name="Chen J."/>
            <person name="Drula E."/>
            <person name="Henrissat B."/>
            <person name="Wiebenga A."/>
            <person name="Lubbers R.J."/>
            <person name="Gomes A.C."/>
            <person name="Makela M.R."/>
            <person name="Stajich J."/>
            <person name="Grigoriev I.V."/>
            <person name="Mortensen U.H."/>
            <person name="De Vries R.P."/>
            <person name="Baker S.E."/>
            <person name="Andersen M.R."/>
        </authorList>
    </citation>
    <scope>NUCLEOTIDE SEQUENCE [LARGE SCALE GENOMIC DNA]</scope>
    <source>
        <strain evidence="1 2">CBS 123904</strain>
    </source>
</reference>
<proteinExistence type="predicted"/>
<organism evidence="1 2">
    <name type="scientific">Aspergillus pseudoustus</name>
    <dbReference type="NCBI Taxonomy" id="1810923"/>
    <lineage>
        <taxon>Eukaryota</taxon>
        <taxon>Fungi</taxon>
        <taxon>Dikarya</taxon>
        <taxon>Ascomycota</taxon>
        <taxon>Pezizomycotina</taxon>
        <taxon>Eurotiomycetes</taxon>
        <taxon>Eurotiomycetidae</taxon>
        <taxon>Eurotiales</taxon>
        <taxon>Aspergillaceae</taxon>
        <taxon>Aspergillus</taxon>
        <taxon>Aspergillus subgen. Nidulantes</taxon>
    </lineage>
</organism>
<accession>A0ABR4KUD3</accession>
<protein>
    <submittedName>
        <fullName evidence="1">Uncharacterized protein</fullName>
    </submittedName>
</protein>
<dbReference type="EMBL" id="JBFXLU010000009">
    <property type="protein sequence ID" value="KAL2855890.1"/>
    <property type="molecule type" value="Genomic_DNA"/>
</dbReference>